<evidence type="ECO:0000313" key="2">
    <source>
        <dbReference type="Proteomes" id="UP000054995"/>
    </source>
</evidence>
<comment type="caution">
    <text evidence="1">The sequence shown here is derived from an EMBL/GenBank/DDBJ whole genome shotgun (WGS) entry which is preliminary data.</text>
</comment>
<dbReference type="AlphaFoldDB" id="A0A0V1FYV2"/>
<accession>A0A0V1FYV2</accession>
<organism evidence="1 2">
    <name type="scientific">Trichinella pseudospiralis</name>
    <name type="common">Parasitic roundworm</name>
    <dbReference type="NCBI Taxonomy" id="6337"/>
    <lineage>
        <taxon>Eukaryota</taxon>
        <taxon>Metazoa</taxon>
        <taxon>Ecdysozoa</taxon>
        <taxon>Nematoda</taxon>
        <taxon>Enoplea</taxon>
        <taxon>Dorylaimia</taxon>
        <taxon>Trichinellida</taxon>
        <taxon>Trichinellidae</taxon>
        <taxon>Trichinella</taxon>
    </lineage>
</organism>
<proteinExistence type="predicted"/>
<reference evidence="1 2" key="1">
    <citation type="submission" date="2015-01" db="EMBL/GenBank/DDBJ databases">
        <title>Evolution of Trichinella species and genotypes.</title>
        <authorList>
            <person name="Korhonen P.K."/>
            <person name="Edoardo P."/>
            <person name="Giuseppe L.R."/>
            <person name="Gasser R.B."/>
        </authorList>
    </citation>
    <scope>NUCLEOTIDE SEQUENCE [LARGE SCALE GENOMIC DNA]</scope>
    <source>
        <strain evidence="1">ISS470</strain>
    </source>
</reference>
<dbReference type="Proteomes" id="UP000054995">
    <property type="component" value="Unassembled WGS sequence"/>
</dbReference>
<name>A0A0V1FYV2_TRIPS</name>
<dbReference type="EMBL" id="JYDT01000015">
    <property type="protein sequence ID" value="KRY91224.1"/>
    <property type="molecule type" value="Genomic_DNA"/>
</dbReference>
<keyword evidence="2" id="KW-1185">Reference proteome</keyword>
<evidence type="ECO:0000313" key="1">
    <source>
        <dbReference type="EMBL" id="KRY91224.1"/>
    </source>
</evidence>
<gene>
    <name evidence="1" type="ORF">T4D_11135</name>
</gene>
<sequence>MTSHSLVSGPSGSGRRSLIEWLPGLVPHTLEPLQTAIPAITPCHRTPFLHRALHGCLQHATLLHRVVPNNSHIKFHPQNFYFVRQNLGLHGESFRPGKAGFAQDIFLVASDIMVSGGKNQYLTSIPVYGEW</sequence>
<protein>
    <submittedName>
        <fullName evidence="1">Uncharacterized protein</fullName>
    </submittedName>
</protein>